<dbReference type="STRING" id="252474.B1A74_05380"/>
<feature type="domain" description="DUF7931" evidence="1">
    <location>
        <begin position="7"/>
        <end position="142"/>
    </location>
</feature>
<dbReference type="EMBL" id="MUZR01000014">
    <property type="protein sequence ID" value="OOC10568.1"/>
    <property type="molecule type" value="Genomic_DNA"/>
</dbReference>
<evidence type="ECO:0000313" key="2">
    <source>
        <dbReference type="EMBL" id="OOC10568.1"/>
    </source>
</evidence>
<dbReference type="Pfam" id="PF25559">
    <property type="entry name" value="DUF7931"/>
    <property type="match status" value="1"/>
</dbReference>
<comment type="caution">
    <text evidence="2">The sequence shown here is derived from an EMBL/GenBank/DDBJ whole genome shotgun (WGS) entry which is preliminary data.</text>
</comment>
<dbReference type="AlphaFoldDB" id="A0A1V2ZZN3"/>
<organism evidence="2 3">
    <name type="scientific">Thioalkalivibrio halophilus</name>
    <dbReference type="NCBI Taxonomy" id="252474"/>
    <lineage>
        <taxon>Bacteria</taxon>
        <taxon>Pseudomonadati</taxon>
        <taxon>Pseudomonadota</taxon>
        <taxon>Gammaproteobacteria</taxon>
        <taxon>Chromatiales</taxon>
        <taxon>Ectothiorhodospiraceae</taxon>
        <taxon>Thioalkalivibrio</taxon>
    </lineage>
</organism>
<evidence type="ECO:0000259" key="1">
    <source>
        <dbReference type="Pfam" id="PF25559"/>
    </source>
</evidence>
<reference evidence="2 3" key="1">
    <citation type="submission" date="2017-02" db="EMBL/GenBank/DDBJ databases">
        <title>Genomic diversity within the haloalkaliphilic genus Thioalkalivibrio.</title>
        <authorList>
            <person name="Ahn A.-C."/>
            <person name="Meier-Kolthoff J."/>
            <person name="Overmars L."/>
            <person name="Richter M."/>
            <person name="Woyke T."/>
            <person name="Sorokin D.Y."/>
            <person name="Muyzer G."/>
        </authorList>
    </citation>
    <scope>NUCLEOTIDE SEQUENCE [LARGE SCALE GENOMIC DNA]</scope>
    <source>
        <strain evidence="2 3">HL17</strain>
    </source>
</reference>
<dbReference type="Proteomes" id="UP000189177">
    <property type="component" value="Unassembled WGS sequence"/>
</dbReference>
<proteinExistence type="predicted"/>
<sequence length="145" mass="16465">MLREMSENAGRILWLHAPVTLLEEVADDGLPGALARMAQRHRSTDIRLLVDDDLALKDRLPELVGTLKRLTTAASVRVLEPDENAPLVMTVIADQSGWMQFTRSGSQRILRGETDHRGRTRRRAEEFEASWEAGRDSDELRRVHL</sequence>
<gene>
    <name evidence="2" type="ORF">B1A74_05380</name>
</gene>
<accession>A0A1V2ZZN3</accession>
<evidence type="ECO:0000313" key="3">
    <source>
        <dbReference type="Proteomes" id="UP000189177"/>
    </source>
</evidence>
<name>A0A1V2ZZN3_9GAMM</name>
<keyword evidence="3" id="KW-1185">Reference proteome</keyword>
<dbReference type="InterPro" id="IPR057691">
    <property type="entry name" value="DUF7931"/>
</dbReference>
<protein>
    <recommendedName>
        <fullName evidence="1">DUF7931 domain-containing protein</fullName>
    </recommendedName>
</protein>